<name>A0ABX2K4V9_9MYCO</name>
<dbReference type="Proteomes" id="UP000708347">
    <property type="component" value="Unassembled WGS sequence"/>
</dbReference>
<reference evidence="2 3" key="1">
    <citation type="submission" date="2019-05" db="EMBL/GenBank/DDBJ databases">
        <title>Mycolicibacterium sphagni ENV482 genome assembly.</title>
        <authorList>
            <person name="Chen W."/>
            <person name="Faulkner N.W."/>
            <person name="Hyman M.R."/>
        </authorList>
    </citation>
    <scope>NUCLEOTIDE SEQUENCE [LARGE SCALE GENOMIC DNA]</scope>
    <source>
        <strain evidence="2 3">ENV482</strain>
    </source>
</reference>
<keyword evidence="3" id="KW-1185">Reference proteome</keyword>
<dbReference type="RefSeq" id="WP_174400801.1">
    <property type="nucleotide sequence ID" value="NZ_VBSB01000035.1"/>
</dbReference>
<dbReference type="EMBL" id="VBSB01000035">
    <property type="protein sequence ID" value="NTY63149.1"/>
    <property type="molecule type" value="Genomic_DNA"/>
</dbReference>
<comment type="caution">
    <text evidence="2">The sequence shown here is derived from an EMBL/GenBank/DDBJ whole genome shotgun (WGS) entry which is preliminary data.</text>
</comment>
<sequence length="136" mass="13714">MPVAVDVAAAVAVAVDFDPPLLVTWPEDDAAREVVTAPGVRGLAKPADRRPVCADADSVPEPASSDDADEEPAPDDACPVSADATPCPAARALNSQIASAMPPYPPNFTAVRALSRERVGAREGLGAAGTNSGLTG</sequence>
<organism evidence="2 3">
    <name type="scientific">Mycolicibacterium sphagni</name>
    <dbReference type="NCBI Taxonomy" id="1786"/>
    <lineage>
        <taxon>Bacteria</taxon>
        <taxon>Bacillati</taxon>
        <taxon>Actinomycetota</taxon>
        <taxon>Actinomycetes</taxon>
        <taxon>Mycobacteriales</taxon>
        <taxon>Mycobacteriaceae</taxon>
        <taxon>Mycolicibacterium</taxon>
    </lineage>
</organism>
<proteinExistence type="predicted"/>
<evidence type="ECO:0000313" key="2">
    <source>
        <dbReference type="EMBL" id="NTY63149.1"/>
    </source>
</evidence>
<evidence type="ECO:0000313" key="3">
    <source>
        <dbReference type="Proteomes" id="UP000708347"/>
    </source>
</evidence>
<feature type="region of interest" description="Disordered" evidence="1">
    <location>
        <begin position="42"/>
        <end position="86"/>
    </location>
</feature>
<accession>A0ABX2K4V9</accession>
<evidence type="ECO:0000256" key="1">
    <source>
        <dbReference type="SAM" id="MobiDB-lite"/>
    </source>
</evidence>
<feature type="compositionally biased region" description="Acidic residues" evidence="1">
    <location>
        <begin position="64"/>
        <end position="74"/>
    </location>
</feature>
<protein>
    <submittedName>
        <fullName evidence="2">Uncharacterized protein</fullName>
    </submittedName>
</protein>
<gene>
    <name evidence="2" type="ORF">FEG63_26870</name>
</gene>